<feature type="short sequence motif" description="Beta-hairpin" evidence="13">
    <location>
        <begin position="101"/>
        <end position="124"/>
    </location>
</feature>
<reference evidence="19 20" key="1">
    <citation type="submission" date="2019-05" db="EMBL/GenBank/DDBJ databases">
        <title>Verrucobacter flavum gen. nov., sp. nov. a new member of the family Verrucomicrobiaceae.</title>
        <authorList>
            <person name="Szuroczki S."/>
            <person name="Abbaszade G."/>
            <person name="Szabo A."/>
            <person name="Felfoldi T."/>
            <person name="Schumann P."/>
            <person name="Boka K."/>
            <person name="Keki Z."/>
            <person name="Toumi M."/>
            <person name="Toth E."/>
        </authorList>
    </citation>
    <scope>NUCLEOTIDE SEQUENCE [LARGE SCALE GENOMIC DNA]</scope>
    <source>
        <strain evidence="19 20">MG-N-17</strain>
    </source>
</reference>
<comment type="function">
    <text evidence="13">The UvrABC repair system catalyzes the recognition and processing of DNA lesions. A damage recognition complex composed of 2 UvrA and 2 UvrB subunits scans DNA for abnormalities. Upon binding of the UvrA(2)B(2) complex to a putative damaged site, the DNA wraps around one UvrB monomer. DNA wrap is dependent on ATP binding by UvrB and probably causes local melting of the DNA helix, facilitating insertion of UvrB beta-hairpin between the DNA strands. Then UvrB probes one DNA strand for the presence of a lesion. If a lesion is found the UvrA subunits dissociate and the UvrB-DNA preincision complex is formed. This complex is subsequently bound by UvrC and the second UvrB is released. If no lesion is found, the DNA wraps around the other UvrB subunit that will check the other stand for damage.</text>
</comment>
<comment type="subunit">
    <text evidence="11 13 14">Forms a heterotetramer with UvrA during the search for lesions. Interacts with UvrC in an incision complex.</text>
</comment>
<feature type="domain" description="UVR" evidence="16">
    <location>
        <begin position="676"/>
        <end position="711"/>
    </location>
</feature>
<dbReference type="GO" id="GO:0006289">
    <property type="term" value="P:nucleotide-excision repair"/>
    <property type="evidence" value="ECO:0007669"/>
    <property type="project" value="UniProtKB-UniRule"/>
</dbReference>
<dbReference type="CDD" id="cd18790">
    <property type="entry name" value="SF2_C_UvrB"/>
    <property type="match status" value="1"/>
</dbReference>
<protein>
    <recommendedName>
        <fullName evidence="12 13">UvrABC system protein B</fullName>
        <shortName evidence="13">Protein UvrB</shortName>
    </recommendedName>
    <alternativeName>
        <fullName evidence="13">Excinuclease ABC subunit B</fullName>
    </alternativeName>
</protein>
<evidence type="ECO:0000256" key="12">
    <source>
        <dbReference type="ARBA" id="ARBA00029504"/>
    </source>
</evidence>
<evidence type="ECO:0000256" key="15">
    <source>
        <dbReference type="SAM" id="MobiDB-lite"/>
    </source>
</evidence>
<comment type="subcellular location">
    <subcellularLocation>
        <location evidence="1 13 14">Cytoplasm</location>
    </subcellularLocation>
</comment>
<dbReference type="CDD" id="cd17916">
    <property type="entry name" value="DEXHc_UvrB"/>
    <property type="match status" value="1"/>
</dbReference>
<evidence type="ECO:0000256" key="1">
    <source>
        <dbReference type="ARBA" id="ARBA00004496"/>
    </source>
</evidence>
<evidence type="ECO:0000256" key="9">
    <source>
        <dbReference type="ARBA" id="ARBA00023204"/>
    </source>
</evidence>
<feature type="domain" description="Helicase ATP-binding" evidence="17">
    <location>
        <begin position="35"/>
        <end position="183"/>
    </location>
</feature>
<name>A0A5R8KCV6_9BACT</name>
<evidence type="ECO:0000259" key="17">
    <source>
        <dbReference type="PROSITE" id="PS51192"/>
    </source>
</evidence>
<dbReference type="OrthoDB" id="9806651at2"/>
<dbReference type="PANTHER" id="PTHR24029:SF0">
    <property type="entry name" value="UVRABC SYSTEM PROTEIN B"/>
    <property type="match status" value="1"/>
</dbReference>
<comment type="similarity">
    <text evidence="2 13 14">Belongs to the UvrB family.</text>
</comment>
<dbReference type="GO" id="GO:0009380">
    <property type="term" value="C:excinuclease repair complex"/>
    <property type="evidence" value="ECO:0007669"/>
    <property type="project" value="InterPro"/>
</dbReference>
<dbReference type="PROSITE" id="PS51194">
    <property type="entry name" value="HELICASE_CTER"/>
    <property type="match status" value="1"/>
</dbReference>
<comment type="domain">
    <text evidence="13">The beta-hairpin motif is involved in DNA binding.</text>
</comment>
<dbReference type="InterPro" id="IPR014001">
    <property type="entry name" value="Helicase_ATP-bd"/>
</dbReference>
<keyword evidence="5 13" id="KW-0227">DNA damage</keyword>
<dbReference type="GO" id="GO:0016887">
    <property type="term" value="F:ATP hydrolysis activity"/>
    <property type="evidence" value="ECO:0007669"/>
    <property type="project" value="InterPro"/>
</dbReference>
<dbReference type="GO" id="GO:0005524">
    <property type="term" value="F:ATP binding"/>
    <property type="evidence" value="ECO:0007669"/>
    <property type="project" value="UniProtKB-UniRule"/>
</dbReference>
<accession>A0A5R8KCV6</accession>
<organism evidence="19 20">
    <name type="scientific">Phragmitibacter flavus</name>
    <dbReference type="NCBI Taxonomy" id="2576071"/>
    <lineage>
        <taxon>Bacteria</taxon>
        <taxon>Pseudomonadati</taxon>
        <taxon>Verrucomicrobiota</taxon>
        <taxon>Verrucomicrobiia</taxon>
        <taxon>Verrucomicrobiales</taxon>
        <taxon>Verrucomicrobiaceae</taxon>
        <taxon>Phragmitibacter</taxon>
    </lineage>
</organism>
<evidence type="ECO:0000256" key="7">
    <source>
        <dbReference type="ARBA" id="ARBA00022840"/>
    </source>
</evidence>
<evidence type="ECO:0000259" key="16">
    <source>
        <dbReference type="PROSITE" id="PS50151"/>
    </source>
</evidence>
<evidence type="ECO:0000256" key="8">
    <source>
        <dbReference type="ARBA" id="ARBA00022881"/>
    </source>
</evidence>
<dbReference type="Pfam" id="PF12344">
    <property type="entry name" value="UvrB"/>
    <property type="match status" value="1"/>
</dbReference>
<dbReference type="InterPro" id="IPR027417">
    <property type="entry name" value="P-loop_NTPase"/>
</dbReference>
<dbReference type="PROSITE" id="PS50151">
    <property type="entry name" value="UVR"/>
    <property type="match status" value="1"/>
</dbReference>
<evidence type="ECO:0000256" key="2">
    <source>
        <dbReference type="ARBA" id="ARBA00008533"/>
    </source>
</evidence>
<proteinExistence type="inferred from homology"/>
<dbReference type="SUPFAM" id="SSF52540">
    <property type="entry name" value="P-loop containing nucleoside triphosphate hydrolases"/>
    <property type="match status" value="2"/>
</dbReference>
<gene>
    <name evidence="13" type="primary">uvrB</name>
    <name evidence="19" type="ORF">FEM03_15685</name>
</gene>
<keyword evidence="8 13" id="KW-0267">Excision nuclease</keyword>
<feature type="binding site" evidence="13">
    <location>
        <begin position="48"/>
        <end position="55"/>
    </location>
    <ligand>
        <name>ATP</name>
        <dbReference type="ChEBI" id="CHEBI:30616"/>
    </ligand>
</feature>
<dbReference type="InterPro" id="IPR036876">
    <property type="entry name" value="UVR_dom_sf"/>
</dbReference>
<dbReference type="InterPro" id="IPR001943">
    <property type="entry name" value="UVR_dom"/>
</dbReference>
<evidence type="ECO:0000256" key="5">
    <source>
        <dbReference type="ARBA" id="ARBA00022763"/>
    </source>
</evidence>
<keyword evidence="10 13" id="KW-0742">SOS response</keyword>
<dbReference type="Pfam" id="PF00271">
    <property type="entry name" value="Helicase_C"/>
    <property type="match status" value="1"/>
</dbReference>
<evidence type="ECO:0000256" key="3">
    <source>
        <dbReference type="ARBA" id="ARBA00022490"/>
    </source>
</evidence>
<feature type="domain" description="Helicase C-terminal" evidence="18">
    <location>
        <begin position="486"/>
        <end position="652"/>
    </location>
</feature>
<evidence type="ECO:0000256" key="10">
    <source>
        <dbReference type="ARBA" id="ARBA00023236"/>
    </source>
</evidence>
<dbReference type="InterPro" id="IPR024759">
    <property type="entry name" value="UvrB_YAD/RRR_dom"/>
</dbReference>
<dbReference type="EMBL" id="VAUV01000011">
    <property type="protein sequence ID" value="TLD69765.1"/>
    <property type="molecule type" value="Genomic_DNA"/>
</dbReference>
<dbReference type="GO" id="GO:0009381">
    <property type="term" value="F:excinuclease ABC activity"/>
    <property type="evidence" value="ECO:0007669"/>
    <property type="project" value="UniProtKB-UniRule"/>
</dbReference>
<keyword evidence="20" id="KW-1185">Reference proteome</keyword>
<dbReference type="Gene3D" id="3.40.50.300">
    <property type="entry name" value="P-loop containing nucleotide triphosphate hydrolases"/>
    <property type="match status" value="3"/>
</dbReference>
<dbReference type="InterPro" id="IPR004807">
    <property type="entry name" value="UvrB"/>
</dbReference>
<dbReference type="Pfam" id="PF04851">
    <property type="entry name" value="ResIII"/>
    <property type="match status" value="1"/>
</dbReference>
<keyword evidence="9 13" id="KW-0234">DNA repair</keyword>
<dbReference type="InterPro" id="IPR006935">
    <property type="entry name" value="Helicase/UvrB_N"/>
</dbReference>
<feature type="region of interest" description="Disordered" evidence="15">
    <location>
        <begin position="716"/>
        <end position="738"/>
    </location>
</feature>
<dbReference type="Gene3D" id="6.10.140.240">
    <property type="match status" value="1"/>
</dbReference>
<keyword evidence="4 13" id="KW-0547">Nucleotide-binding</keyword>
<dbReference type="SMART" id="SM00487">
    <property type="entry name" value="DEXDc"/>
    <property type="match status" value="1"/>
</dbReference>
<sequence>MGCETLSAFVSKVFELNSEYSPQGDQAQAIAKLTKSMLAGNMHQTLLGVTGSGKTFTMANIIANVGKPTLIMSHNKTLAAQLYSEFKNFFPNNAVEYFVSYFDYYQPEAYIPRTDTYIEKDSNVNDEIERLRLSSMGALLSRQDVIVVASVSCIYGLGSPEDYEGMMVPVHVGMQMQREVFLTKLVDMLYERNDIAFTRGKFRARGDVVEVFPAYLDNEAIRVEFFGDEIDRISVFDPLTGAAMHQLQNYTLNPAKQFVTPMEKLKRAIVSIRAELDERVALFEREGRLLEAQRIRMRTEYDIEMMQEMGFCQGIENYSRHLTGRPTGGTPGTLLDFFPGKLQVFLDESHATVPQIGGMYEGDRSRKTVLVEHGFRLPSALDNRPLRFPEFMDKVEQVLYVSATPGRFEIENSVVGNVGFRDTKKEHKDSGISAALPKPTVRVSGSAEPLEKFDVATKGRALIVEQIIRPTGLLDPVVTMKPLKGQIDETMELCRARIEKGERVLVTTLTKRTAEDLTDYLRNLDFKVRYLHSDIDAIERVEILRALRAGSFDVLVGINLLREGLDLPEVSLVCILDADKEGFLRSETSLLQTAGRAARHINGEVVLFADQVTDSIQALLNISAYRRDRQERHNTKHGITPQTVKRAVQESLHGWEAGRQVEESVVKEEAGGFEVTEVLRELEQEMAEAAGKLEYEKAALLRDQIRELKKQAGLPEDATMMNRKPVKYGFKKGKKGKG</sequence>
<evidence type="ECO:0000256" key="14">
    <source>
        <dbReference type="RuleBase" id="RU003587"/>
    </source>
</evidence>
<evidence type="ECO:0000256" key="11">
    <source>
        <dbReference type="ARBA" id="ARBA00026033"/>
    </source>
</evidence>
<evidence type="ECO:0000313" key="19">
    <source>
        <dbReference type="EMBL" id="TLD69765.1"/>
    </source>
</evidence>
<evidence type="ECO:0000256" key="4">
    <source>
        <dbReference type="ARBA" id="ARBA00022741"/>
    </source>
</evidence>
<dbReference type="InterPro" id="IPR041471">
    <property type="entry name" value="UvrB_inter"/>
</dbReference>
<dbReference type="GO" id="GO:0003677">
    <property type="term" value="F:DNA binding"/>
    <property type="evidence" value="ECO:0007669"/>
    <property type="project" value="UniProtKB-UniRule"/>
</dbReference>
<dbReference type="GO" id="GO:0005737">
    <property type="term" value="C:cytoplasm"/>
    <property type="evidence" value="ECO:0007669"/>
    <property type="project" value="UniProtKB-SubCell"/>
</dbReference>
<evidence type="ECO:0000313" key="20">
    <source>
        <dbReference type="Proteomes" id="UP000306196"/>
    </source>
</evidence>
<dbReference type="GO" id="GO:0009432">
    <property type="term" value="P:SOS response"/>
    <property type="evidence" value="ECO:0007669"/>
    <property type="project" value="UniProtKB-UniRule"/>
</dbReference>
<dbReference type="SUPFAM" id="SSF46600">
    <property type="entry name" value="C-terminal UvrC-binding domain of UvrB"/>
    <property type="match status" value="1"/>
</dbReference>
<dbReference type="PANTHER" id="PTHR24029">
    <property type="entry name" value="UVRABC SYSTEM PROTEIN B"/>
    <property type="match status" value="1"/>
</dbReference>
<keyword evidence="3 13" id="KW-0963">Cytoplasm</keyword>
<keyword evidence="7 13" id="KW-0067">ATP-binding</keyword>
<dbReference type="SMART" id="SM00490">
    <property type="entry name" value="HELICc"/>
    <property type="match status" value="1"/>
</dbReference>
<dbReference type="Gene3D" id="4.10.860.10">
    <property type="entry name" value="UVR domain"/>
    <property type="match status" value="1"/>
</dbReference>
<dbReference type="PROSITE" id="PS51192">
    <property type="entry name" value="HELICASE_ATP_BIND_1"/>
    <property type="match status" value="1"/>
</dbReference>
<evidence type="ECO:0000256" key="6">
    <source>
        <dbReference type="ARBA" id="ARBA00022769"/>
    </source>
</evidence>
<comment type="caution">
    <text evidence="19">The sequence shown here is derived from an EMBL/GenBank/DDBJ whole genome shotgun (WGS) entry which is preliminary data.</text>
</comment>
<dbReference type="Pfam" id="PF02151">
    <property type="entry name" value="UVR"/>
    <property type="match status" value="1"/>
</dbReference>
<evidence type="ECO:0000256" key="13">
    <source>
        <dbReference type="HAMAP-Rule" id="MF_00204"/>
    </source>
</evidence>
<dbReference type="InterPro" id="IPR001650">
    <property type="entry name" value="Helicase_C-like"/>
</dbReference>
<feature type="compositionally biased region" description="Basic residues" evidence="15">
    <location>
        <begin position="724"/>
        <end position="738"/>
    </location>
</feature>
<dbReference type="Pfam" id="PF17757">
    <property type="entry name" value="UvrB_inter"/>
    <property type="match status" value="1"/>
</dbReference>
<dbReference type="HAMAP" id="MF_00204">
    <property type="entry name" value="UvrB"/>
    <property type="match status" value="1"/>
</dbReference>
<dbReference type="Proteomes" id="UP000306196">
    <property type="component" value="Unassembled WGS sequence"/>
</dbReference>
<evidence type="ECO:0000259" key="18">
    <source>
        <dbReference type="PROSITE" id="PS51194"/>
    </source>
</evidence>
<dbReference type="AlphaFoldDB" id="A0A5R8KCV6"/>
<keyword evidence="6 13" id="KW-0228">DNA excision</keyword>